<evidence type="ECO:0000256" key="1">
    <source>
        <dbReference type="SAM" id="SignalP"/>
    </source>
</evidence>
<keyword evidence="1" id="KW-0732">Signal</keyword>
<evidence type="ECO:0000313" key="3">
    <source>
        <dbReference type="Proteomes" id="UP001431783"/>
    </source>
</evidence>
<name>A0AAW1TSX8_9CUCU</name>
<feature type="signal peptide" evidence="1">
    <location>
        <begin position="1"/>
        <end position="21"/>
    </location>
</feature>
<organism evidence="2 3">
    <name type="scientific">Henosepilachna vigintioctopunctata</name>
    <dbReference type="NCBI Taxonomy" id="420089"/>
    <lineage>
        <taxon>Eukaryota</taxon>
        <taxon>Metazoa</taxon>
        <taxon>Ecdysozoa</taxon>
        <taxon>Arthropoda</taxon>
        <taxon>Hexapoda</taxon>
        <taxon>Insecta</taxon>
        <taxon>Pterygota</taxon>
        <taxon>Neoptera</taxon>
        <taxon>Endopterygota</taxon>
        <taxon>Coleoptera</taxon>
        <taxon>Polyphaga</taxon>
        <taxon>Cucujiformia</taxon>
        <taxon>Coccinelloidea</taxon>
        <taxon>Coccinellidae</taxon>
        <taxon>Epilachninae</taxon>
        <taxon>Epilachnini</taxon>
        <taxon>Henosepilachna</taxon>
    </lineage>
</organism>
<gene>
    <name evidence="2" type="ORF">WA026_009833</name>
</gene>
<dbReference type="EMBL" id="JARQZJ010000004">
    <property type="protein sequence ID" value="KAK9870875.1"/>
    <property type="molecule type" value="Genomic_DNA"/>
</dbReference>
<comment type="caution">
    <text evidence="2">The sequence shown here is derived from an EMBL/GenBank/DDBJ whole genome shotgun (WGS) entry which is preliminary data.</text>
</comment>
<evidence type="ECO:0000313" key="2">
    <source>
        <dbReference type="EMBL" id="KAK9870875.1"/>
    </source>
</evidence>
<dbReference type="Proteomes" id="UP001431783">
    <property type="component" value="Unassembled WGS sequence"/>
</dbReference>
<protein>
    <submittedName>
        <fullName evidence="2">Uncharacterized protein</fullName>
    </submittedName>
</protein>
<dbReference type="AlphaFoldDB" id="A0AAW1TSX8"/>
<accession>A0AAW1TSX8</accession>
<proteinExistence type="predicted"/>
<sequence length="124" mass="14282">MKMSLSLIILFLTFFVPLGYSGSLHILKNKLLPQGKGNAVEAKKIDSKKTITRNWGANGMPFNVLYMKPPHKTFRNVKQVKIMKTQKPKMQKPAKYVARMSSLRISSSMIPTFFISQVWKTRRH</sequence>
<keyword evidence="3" id="KW-1185">Reference proteome</keyword>
<feature type="chain" id="PRO_5043811036" evidence="1">
    <location>
        <begin position="22"/>
        <end position="124"/>
    </location>
</feature>
<reference evidence="2 3" key="1">
    <citation type="submission" date="2023-03" db="EMBL/GenBank/DDBJ databases">
        <title>Genome insight into feeding habits of ladybird beetles.</title>
        <authorList>
            <person name="Li H.-S."/>
            <person name="Huang Y.-H."/>
            <person name="Pang H."/>
        </authorList>
    </citation>
    <scope>NUCLEOTIDE SEQUENCE [LARGE SCALE GENOMIC DNA]</scope>
    <source>
        <strain evidence="2">SYSU_2023b</strain>
        <tissue evidence="2">Whole body</tissue>
    </source>
</reference>